<evidence type="ECO:0000256" key="2">
    <source>
        <dbReference type="ARBA" id="ARBA00022692"/>
    </source>
</evidence>
<keyword evidence="4 6" id="KW-0472">Membrane</keyword>
<dbReference type="PROSITE" id="PS51012">
    <property type="entry name" value="ABC_TM2"/>
    <property type="match status" value="1"/>
</dbReference>
<dbReference type="Proteomes" id="UP001500221">
    <property type="component" value="Unassembled WGS sequence"/>
</dbReference>
<feature type="transmembrane region" description="Helical" evidence="6">
    <location>
        <begin position="25"/>
        <end position="43"/>
    </location>
</feature>
<keyword evidence="5" id="KW-0046">Antibiotic resistance</keyword>
<accession>A0ABP9PCG5</accession>
<evidence type="ECO:0000256" key="1">
    <source>
        <dbReference type="ARBA" id="ARBA00004141"/>
    </source>
</evidence>
<dbReference type="InterPro" id="IPR013525">
    <property type="entry name" value="ABC2_TM"/>
</dbReference>
<comment type="caution">
    <text evidence="8">The sequence shown here is derived from an EMBL/GenBank/DDBJ whole genome shotgun (WGS) entry which is preliminary data.</text>
</comment>
<dbReference type="PANTHER" id="PTHR43027:SF1">
    <property type="entry name" value="DOXORUBICIN RESISTANCE ABC TRANSPORTER PERMEASE PROTEIN DRRC-RELATED"/>
    <property type="match status" value="1"/>
</dbReference>
<gene>
    <name evidence="8" type="ORF">GCM10023340_12110</name>
</gene>
<feature type="transmembrane region" description="Helical" evidence="6">
    <location>
        <begin position="171"/>
        <end position="191"/>
    </location>
</feature>
<dbReference type="InterPro" id="IPR052902">
    <property type="entry name" value="ABC-2_transporter"/>
</dbReference>
<keyword evidence="6" id="KW-0813">Transport</keyword>
<dbReference type="InterPro" id="IPR000412">
    <property type="entry name" value="ABC_2_transport"/>
</dbReference>
<evidence type="ECO:0000313" key="9">
    <source>
        <dbReference type="Proteomes" id="UP001500221"/>
    </source>
</evidence>
<keyword evidence="6" id="KW-1003">Cell membrane</keyword>
<comment type="similarity">
    <text evidence="6">Belongs to the ABC-2 integral membrane protein family.</text>
</comment>
<reference evidence="9" key="1">
    <citation type="journal article" date="2019" name="Int. J. Syst. Evol. Microbiol.">
        <title>The Global Catalogue of Microorganisms (GCM) 10K type strain sequencing project: providing services to taxonomists for standard genome sequencing and annotation.</title>
        <authorList>
            <consortium name="The Broad Institute Genomics Platform"/>
            <consortium name="The Broad Institute Genome Sequencing Center for Infectious Disease"/>
            <person name="Wu L."/>
            <person name="Ma J."/>
        </authorList>
    </citation>
    <scope>NUCLEOTIDE SEQUENCE [LARGE SCALE GENOMIC DNA]</scope>
    <source>
        <strain evidence="9">JCM 18459</strain>
    </source>
</reference>
<proteinExistence type="inferred from homology"/>
<dbReference type="PANTHER" id="PTHR43027">
    <property type="entry name" value="DOXORUBICIN RESISTANCE ABC TRANSPORTER PERMEASE PROTEIN DRRC-RELATED"/>
    <property type="match status" value="1"/>
</dbReference>
<keyword evidence="3 6" id="KW-1133">Transmembrane helix</keyword>
<evidence type="ECO:0000256" key="5">
    <source>
        <dbReference type="ARBA" id="ARBA00023251"/>
    </source>
</evidence>
<dbReference type="RefSeq" id="WP_345455561.1">
    <property type="nucleotide sequence ID" value="NZ_BAABKG010000001.1"/>
</dbReference>
<feature type="domain" description="ABC transmembrane type-2" evidence="7">
    <location>
        <begin position="120"/>
        <end position="358"/>
    </location>
</feature>
<evidence type="ECO:0000259" key="7">
    <source>
        <dbReference type="PROSITE" id="PS51012"/>
    </source>
</evidence>
<dbReference type="PRINTS" id="PR00164">
    <property type="entry name" value="ABC2TRNSPORT"/>
</dbReference>
<keyword evidence="9" id="KW-1185">Reference proteome</keyword>
<feature type="transmembrane region" description="Helical" evidence="6">
    <location>
        <begin position="333"/>
        <end position="355"/>
    </location>
</feature>
<evidence type="ECO:0000313" key="8">
    <source>
        <dbReference type="EMBL" id="GAA5144369.1"/>
    </source>
</evidence>
<comment type="subcellular location">
    <subcellularLocation>
        <location evidence="6">Cell membrane</location>
        <topology evidence="6">Multi-pass membrane protein</topology>
    </subcellularLocation>
    <subcellularLocation>
        <location evidence="1">Membrane</location>
        <topology evidence="1">Multi-pass membrane protein</topology>
    </subcellularLocation>
</comment>
<feature type="transmembrane region" description="Helical" evidence="6">
    <location>
        <begin position="245"/>
        <end position="269"/>
    </location>
</feature>
<dbReference type="Pfam" id="PF12698">
    <property type="entry name" value="ABC2_membrane_3"/>
    <property type="match status" value="1"/>
</dbReference>
<evidence type="ECO:0000256" key="6">
    <source>
        <dbReference type="RuleBase" id="RU361157"/>
    </source>
</evidence>
<dbReference type="EMBL" id="BAABKG010000001">
    <property type="protein sequence ID" value="GAA5144369.1"/>
    <property type="molecule type" value="Genomic_DNA"/>
</dbReference>
<evidence type="ECO:0000256" key="4">
    <source>
        <dbReference type="ARBA" id="ARBA00023136"/>
    </source>
</evidence>
<evidence type="ECO:0000256" key="3">
    <source>
        <dbReference type="ARBA" id="ARBA00022989"/>
    </source>
</evidence>
<keyword evidence="2 6" id="KW-0812">Transmembrane</keyword>
<feature type="transmembrane region" description="Helical" evidence="6">
    <location>
        <begin position="276"/>
        <end position="295"/>
    </location>
</feature>
<feature type="transmembrane region" description="Helical" evidence="6">
    <location>
        <begin position="211"/>
        <end position="239"/>
    </location>
</feature>
<name>A0ABP9PCG5_9ACTN</name>
<protein>
    <recommendedName>
        <fullName evidence="6">Transport permease protein</fullName>
    </recommendedName>
</protein>
<dbReference type="InterPro" id="IPR047817">
    <property type="entry name" value="ABC2_TM_bact-type"/>
</dbReference>
<sequence>MRRQSPFVAISLAIVRGFVRDKASVFFALIFPLMFLVLFGGILGDQGQSKVDLIQVGDVSVIDDLPDDARAAFDDSFEVTESDDLDAAIAEVRKGDADVAVEMQGDTLVAHYTQTDQVKAGITQGTLRAFVDGANVALLEQEAGTGAPVSFRADRVEDDSLSTIQFITPGLLGWAVAMSAAFGAAATLQGWRQSKLLRRLQLAPVSTRTVVGARVTVAIGIALVQMAVFVLLGTLAFGLTLTGSWWMAIPLLVIGTLCFMSLGLLAGAITTTTEGAVNAANFMVLPMAFLSGSFFPLDDAPGWLRAVSDVLPLKHLNEGMLNVLVRGEGPASALVPMAILAGFAIVVTLVAARLFKWETA</sequence>
<organism evidence="8 9">
    <name type="scientific">Nocardioides marinquilinus</name>
    <dbReference type="NCBI Taxonomy" id="1210400"/>
    <lineage>
        <taxon>Bacteria</taxon>
        <taxon>Bacillati</taxon>
        <taxon>Actinomycetota</taxon>
        <taxon>Actinomycetes</taxon>
        <taxon>Propionibacteriales</taxon>
        <taxon>Nocardioidaceae</taxon>
        <taxon>Nocardioides</taxon>
    </lineage>
</organism>